<sequence>MSTFLSWVAGASTPNNSGRSIDLFLTQLESMPKLLDKRQSAADLADAIKDAPDAVPSSVIPRLIYILGSGVDDEEILQKVLDILCFLTELKQIPNSETLLIENVSTLLCEESYVEILLGLFDSPDVWTRIQAIQILKNCIAVNQSIVEKSILGCSMGLQKLVDVLNDSREEVRNEMLLLLRSLTRRNQEICKFIAFQDGYDILIRILQSETGVVARDCLHVIYNMVANSVLTLKLFSQKKLINAIIDILSVSEKITPLSSIRSTPVINGTEDLNDTSFTVHEPVGDRVIDLTRYGDLESVSNVDIQCYQFAVCVPGYRGS</sequence>
<dbReference type="InterPro" id="IPR024095">
    <property type="entry name" value="Vesicle_P115"/>
</dbReference>
<dbReference type="Gene3D" id="1.25.10.10">
    <property type="entry name" value="Leucine-rich Repeat Variant"/>
    <property type="match status" value="1"/>
</dbReference>
<dbReference type="PANTHER" id="PTHR10013:SF0">
    <property type="entry name" value="GENERAL VESICULAR TRANSPORT FACTOR P115"/>
    <property type="match status" value="1"/>
</dbReference>
<dbReference type="InterPro" id="IPR016024">
    <property type="entry name" value="ARM-type_fold"/>
</dbReference>
<dbReference type="InterPro" id="IPR011989">
    <property type="entry name" value="ARM-like"/>
</dbReference>
<dbReference type="OrthoDB" id="195309at2759"/>
<reference evidence="1" key="1">
    <citation type="submission" date="2010-02" db="EMBL/GenBank/DDBJ databases">
        <title>Sequencing and annotation of the Blastocystis hominis genome.</title>
        <authorList>
            <person name="Wincker P."/>
        </authorList>
    </citation>
    <scope>NUCLEOTIDE SEQUENCE</scope>
    <source>
        <strain evidence="1">Singapore isolate B</strain>
    </source>
</reference>
<dbReference type="SUPFAM" id="SSF48371">
    <property type="entry name" value="ARM repeat"/>
    <property type="match status" value="1"/>
</dbReference>
<dbReference type="GO" id="GO:0005783">
    <property type="term" value="C:endoplasmic reticulum"/>
    <property type="evidence" value="ECO:0007669"/>
    <property type="project" value="TreeGrafter"/>
</dbReference>
<dbReference type="PANTHER" id="PTHR10013">
    <property type="entry name" value="GENERAL VESICULAR TRANSPORT FACTOR P115"/>
    <property type="match status" value="1"/>
</dbReference>
<gene>
    <name evidence="1" type="ORF">GSBLH_T00000814001</name>
</gene>
<accession>D8LY34</accession>
<dbReference type="GO" id="GO:0006886">
    <property type="term" value="P:intracellular protein transport"/>
    <property type="evidence" value="ECO:0007669"/>
    <property type="project" value="TreeGrafter"/>
</dbReference>
<protein>
    <submittedName>
        <fullName evidence="1">Uncharacterized protein</fullName>
    </submittedName>
</protein>
<dbReference type="GO" id="GO:0012507">
    <property type="term" value="C:ER to Golgi transport vesicle membrane"/>
    <property type="evidence" value="ECO:0007669"/>
    <property type="project" value="TreeGrafter"/>
</dbReference>
<dbReference type="GO" id="GO:0005795">
    <property type="term" value="C:Golgi stack"/>
    <property type="evidence" value="ECO:0007669"/>
    <property type="project" value="TreeGrafter"/>
</dbReference>
<dbReference type="RefSeq" id="XP_012894537.1">
    <property type="nucleotide sequence ID" value="XM_013039083.1"/>
</dbReference>
<dbReference type="Proteomes" id="UP000008312">
    <property type="component" value="Unassembled WGS sequence"/>
</dbReference>
<dbReference type="EMBL" id="FN668639">
    <property type="protein sequence ID" value="CBK20489.2"/>
    <property type="molecule type" value="Genomic_DNA"/>
</dbReference>
<evidence type="ECO:0000313" key="1">
    <source>
        <dbReference type="EMBL" id="CBK20489.2"/>
    </source>
</evidence>
<keyword evidence="2" id="KW-1185">Reference proteome</keyword>
<name>D8LY34_BLAHO</name>
<dbReference type="InParanoid" id="D8LY34"/>
<dbReference type="GO" id="GO:0006888">
    <property type="term" value="P:endoplasmic reticulum to Golgi vesicle-mediated transport"/>
    <property type="evidence" value="ECO:0007669"/>
    <property type="project" value="TreeGrafter"/>
</dbReference>
<dbReference type="OMA" id="NTHANQM"/>
<dbReference type="GeneID" id="24918104"/>
<organism evidence="1">
    <name type="scientific">Blastocystis hominis</name>
    <dbReference type="NCBI Taxonomy" id="12968"/>
    <lineage>
        <taxon>Eukaryota</taxon>
        <taxon>Sar</taxon>
        <taxon>Stramenopiles</taxon>
        <taxon>Bigyra</taxon>
        <taxon>Opalozoa</taxon>
        <taxon>Opalinata</taxon>
        <taxon>Blastocystidae</taxon>
        <taxon>Blastocystis</taxon>
    </lineage>
</organism>
<dbReference type="GO" id="GO:0061025">
    <property type="term" value="P:membrane fusion"/>
    <property type="evidence" value="ECO:0007669"/>
    <property type="project" value="TreeGrafter"/>
</dbReference>
<dbReference type="AlphaFoldDB" id="D8LY34"/>
<dbReference type="GO" id="GO:0048211">
    <property type="term" value="P:Golgi vesicle docking"/>
    <property type="evidence" value="ECO:0007669"/>
    <property type="project" value="TreeGrafter"/>
</dbReference>
<evidence type="ECO:0000313" key="2">
    <source>
        <dbReference type="Proteomes" id="UP000008312"/>
    </source>
</evidence>
<proteinExistence type="predicted"/>